<evidence type="ECO:0000259" key="3">
    <source>
        <dbReference type="Pfam" id="PF00857"/>
    </source>
</evidence>
<dbReference type="EMBL" id="JAFBDR010000002">
    <property type="protein sequence ID" value="MBM7570222.1"/>
    <property type="molecule type" value="Genomic_DNA"/>
</dbReference>
<proteinExistence type="inferred from homology"/>
<dbReference type="InterPro" id="IPR036380">
    <property type="entry name" value="Isochorismatase-like_sf"/>
</dbReference>
<keyword evidence="5" id="KW-1185">Reference proteome</keyword>
<dbReference type="PANTHER" id="PTHR43540">
    <property type="entry name" value="PEROXYUREIDOACRYLATE/UREIDOACRYLATE AMIDOHYDROLASE-RELATED"/>
    <property type="match status" value="1"/>
</dbReference>
<dbReference type="RefSeq" id="WP_204497641.1">
    <property type="nucleotide sequence ID" value="NZ_JAFBDR010000002.1"/>
</dbReference>
<comment type="caution">
    <text evidence="4">The sequence shown here is derived from an EMBL/GenBank/DDBJ whole genome shotgun (WGS) entry which is preliminary data.</text>
</comment>
<evidence type="ECO:0000313" key="4">
    <source>
        <dbReference type="EMBL" id="MBM7570222.1"/>
    </source>
</evidence>
<protein>
    <submittedName>
        <fullName evidence="4">Ureidoacrylate peracid hydrolase</fullName>
        <ecNumber evidence="4">3.5.1.110</ecNumber>
    </submittedName>
</protein>
<reference evidence="4 5" key="1">
    <citation type="submission" date="2021-01" db="EMBL/GenBank/DDBJ databases">
        <title>Genomic Encyclopedia of Type Strains, Phase IV (KMG-IV): sequencing the most valuable type-strain genomes for metagenomic binning, comparative biology and taxonomic classification.</title>
        <authorList>
            <person name="Goeker M."/>
        </authorList>
    </citation>
    <scope>NUCLEOTIDE SEQUENCE [LARGE SCALE GENOMIC DNA]</scope>
    <source>
        <strain evidence="4 5">DSM 23711</strain>
    </source>
</reference>
<sequence>MPNWTEIVDLKKSAVIVVDMQNDFCHPDGALSLNGGDVSKCEEIVFHTQKLIDYAHMANILVFFIKTTHDETTDSKVWLSRRKGKTHATCVTGTWGTEYFGVRPTNQDIEIIKHRYSAFIGTDLELKLRTLGCETLFITGVATNVCVESTLRDGYMLDFHVVLLSDCSAAASKAVHESTVDTVKRTFGWVADSEEVCLAFEKMEKENNLMVETPAK</sequence>
<dbReference type="EC" id="3.5.1.110" evidence="4"/>
<dbReference type="CDD" id="cd00431">
    <property type="entry name" value="cysteine_hydrolases"/>
    <property type="match status" value="1"/>
</dbReference>
<name>A0ABS2MWI0_9BACI</name>
<evidence type="ECO:0000256" key="1">
    <source>
        <dbReference type="ARBA" id="ARBA00006336"/>
    </source>
</evidence>
<dbReference type="PANTHER" id="PTHR43540:SF6">
    <property type="entry name" value="ISOCHORISMATASE-LIKE DOMAIN-CONTAINING PROTEIN"/>
    <property type="match status" value="1"/>
</dbReference>
<accession>A0ABS2MWI0</accession>
<evidence type="ECO:0000256" key="2">
    <source>
        <dbReference type="ARBA" id="ARBA00022801"/>
    </source>
</evidence>
<dbReference type="InterPro" id="IPR000868">
    <property type="entry name" value="Isochorismatase-like_dom"/>
</dbReference>
<keyword evidence="2 4" id="KW-0378">Hydrolase</keyword>
<comment type="similarity">
    <text evidence="1">Belongs to the isochorismatase family.</text>
</comment>
<dbReference type="GO" id="GO:0016787">
    <property type="term" value="F:hydrolase activity"/>
    <property type="evidence" value="ECO:0007669"/>
    <property type="project" value="UniProtKB-KW"/>
</dbReference>
<dbReference type="Gene3D" id="3.40.50.850">
    <property type="entry name" value="Isochorismatase-like"/>
    <property type="match status" value="1"/>
</dbReference>
<dbReference type="InterPro" id="IPR050272">
    <property type="entry name" value="Isochorismatase-like_hydrls"/>
</dbReference>
<organism evidence="4 5">
    <name type="scientific">Aquibacillus albus</name>
    <dbReference type="NCBI Taxonomy" id="1168171"/>
    <lineage>
        <taxon>Bacteria</taxon>
        <taxon>Bacillati</taxon>
        <taxon>Bacillota</taxon>
        <taxon>Bacilli</taxon>
        <taxon>Bacillales</taxon>
        <taxon>Bacillaceae</taxon>
        <taxon>Aquibacillus</taxon>
    </lineage>
</organism>
<dbReference type="Pfam" id="PF00857">
    <property type="entry name" value="Isochorismatase"/>
    <property type="match status" value="1"/>
</dbReference>
<feature type="domain" description="Isochorismatase-like" evidence="3">
    <location>
        <begin position="13"/>
        <end position="195"/>
    </location>
</feature>
<dbReference type="Proteomes" id="UP001296943">
    <property type="component" value="Unassembled WGS sequence"/>
</dbReference>
<gene>
    <name evidence="4" type="ORF">JOC48_000700</name>
</gene>
<evidence type="ECO:0000313" key="5">
    <source>
        <dbReference type="Proteomes" id="UP001296943"/>
    </source>
</evidence>
<dbReference type="SUPFAM" id="SSF52499">
    <property type="entry name" value="Isochorismatase-like hydrolases"/>
    <property type="match status" value="1"/>
</dbReference>